<dbReference type="EMBL" id="CMVM020000023">
    <property type="status" value="NOT_ANNOTATED_CDS"/>
    <property type="molecule type" value="Genomic_DNA"/>
</dbReference>
<reference evidence="1" key="2">
    <citation type="submission" date="2022-06" db="UniProtKB">
        <authorList>
            <consortium name="EnsemblMetazoa"/>
        </authorList>
    </citation>
    <scope>IDENTIFICATION</scope>
</reference>
<keyword evidence="2" id="KW-1185">Reference proteome</keyword>
<evidence type="ECO:0000313" key="1">
    <source>
        <dbReference type="EnsemblMetazoa" id="OVOC1007.1"/>
    </source>
</evidence>
<accession>A0A8R1XM24</accession>
<dbReference type="AlphaFoldDB" id="A0A8R1XM24"/>
<name>A0A8R1XM24_ONCVO</name>
<proteinExistence type="predicted"/>
<organism evidence="1 2">
    <name type="scientific">Onchocerca volvulus</name>
    <dbReference type="NCBI Taxonomy" id="6282"/>
    <lineage>
        <taxon>Eukaryota</taxon>
        <taxon>Metazoa</taxon>
        <taxon>Ecdysozoa</taxon>
        <taxon>Nematoda</taxon>
        <taxon>Chromadorea</taxon>
        <taxon>Rhabditida</taxon>
        <taxon>Spirurina</taxon>
        <taxon>Spiruromorpha</taxon>
        <taxon>Filarioidea</taxon>
        <taxon>Onchocercidae</taxon>
        <taxon>Onchocerca</taxon>
    </lineage>
</organism>
<evidence type="ECO:0000313" key="2">
    <source>
        <dbReference type="Proteomes" id="UP000024404"/>
    </source>
</evidence>
<sequence length="75" mass="8578">MKTISTRSLKNILNKQKSQTCNALRCIPNAATQQNDGMCHIIRRARKCNDMRENSMSMKFSICLSTVLQAQHFMS</sequence>
<dbReference type="EnsemblMetazoa" id="OVOC1007.1">
    <property type="protein sequence ID" value="OVOC1007.1"/>
    <property type="gene ID" value="WBGene00237816"/>
</dbReference>
<protein>
    <submittedName>
        <fullName evidence="1">Uncharacterized protein</fullName>
    </submittedName>
</protein>
<reference evidence="2" key="1">
    <citation type="submission" date="2013-10" db="EMBL/GenBank/DDBJ databases">
        <title>Genome sequencing of Onchocerca volvulus.</title>
        <authorList>
            <person name="Cotton J."/>
            <person name="Tsai J."/>
            <person name="Stanley E."/>
            <person name="Tracey A."/>
            <person name="Holroyd N."/>
            <person name="Lustigman S."/>
            <person name="Berriman M."/>
        </authorList>
    </citation>
    <scope>NUCLEOTIDE SEQUENCE</scope>
</reference>
<dbReference type="Proteomes" id="UP000024404">
    <property type="component" value="Unassembled WGS sequence"/>
</dbReference>